<dbReference type="AlphaFoldDB" id="A0A7D6BBP5"/>
<feature type="transmembrane region" description="Helical" evidence="1">
    <location>
        <begin position="121"/>
        <end position="147"/>
    </location>
</feature>
<dbReference type="PANTHER" id="PTHR43592">
    <property type="entry name" value="CAAX AMINO TERMINAL PROTEASE"/>
    <property type="match status" value="1"/>
</dbReference>
<feature type="transmembrane region" description="Helical" evidence="1">
    <location>
        <begin position="56"/>
        <end position="75"/>
    </location>
</feature>
<reference evidence="4" key="1">
    <citation type="submission" date="2020-07" db="EMBL/GenBank/DDBJ databases">
        <title>Metabolic diversity and evolutionary history of the archaeal phylum ###Micrarchaeota### uncovered from a freshwater lake metagenome.</title>
        <authorList>
            <person name="Kadnikov V.V."/>
            <person name="Savvichev A.S."/>
            <person name="Mardanov A.V."/>
            <person name="Beletsky A.V."/>
            <person name="Chupakov A.V."/>
            <person name="Kokryatskaya N.M."/>
            <person name="Pimenov N.V."/>
            <person name="Ravin N.V."/>
        </authorList>
    </citation>
    <scope>NUCLEOTIDE SEQUENCE [LARGE SCALE GENOMIC DNA]</scope>
</reference>
<dbReference type="EMBL" id="CP058998">
    <property type="protein sequence ID" value="QLJ52339.1"/>
    <property type="molecule type" value="Genomic_DNA"/>
</dbReference>
<evidence type="ECO:0000313" key="4">
    <source>
        <dbReference type="Proteomes" id="UP000510821"/>
    </source>
</evidence>
<organism evidence="3 4">
    <name type="scientific">Fermentimicrarchaeum limneticum</name>
    <dbReference type="NCBI Taxonomy" id="2795018"/>
    <lineage>
        <taxon>Archaea</taxon>
        <taxon>Candidatus Micrarchaeota</taxon>
        <taxon>Candidatus Fermentimicrarchaeales</taxon>
        <taxon>Candidatus Fermentimicrarchaeaceae</taxon>
        <taxon>Candidatus Fermentimicrarchaeum</taxon>
    </lineage>
</organism>
<dbReference type="GO" id="GO:0004175">
    <property type="term" value="F:endopeptidase activity"/>
    <property type="evidence" value="ECO:0007669"/>
    <property type="project" value="UniProtKB-ARBA"/>
</dbReference>
<accession>A0A7D6BBP5</accession>
<evidence type="ECO:0000313" key="3">
    <source>
        <dbReference type="EMBL" id="QLJ52339.1"/>
    </source>
</evidence>
<feature type="domain" description="CAAX prenyl protease 2/Lysostaphin resistance protein A-like" evidence="2">
    <location>
        <begin position="161"/>
        <end position="243"/>
    </location>
</feature>
<feature type="transmembrane region" description="Helical" evidence="1">
    <location>
        <begin position="178"/>
        <end position="198"/>
    </location>
</feature>
<keyword evidence="1" id="KW-1133">Transmembrane helix</keyword>
<feature type="transmembrane region" description="Helical" evidence="1">
    <location>
        <begin position="7"/>
        <end position="25"/>
    </location>
</feature>
<feature type="transmembrane region" description="Helical" evidence="1">
    <location>
        <begin position="153"/>
        <end position="171"/>
    </location>
</feature>
<protein>
    <recommendedName>
        <fullName evidence="2">CAAX prenyl protease 2/Lysostaphin resistance protein A-like domain-containing protein</fullName>
    </recommendedName>
</protein>
<sequence length="257" mass="28790">MERALRILILVISFGSIASLATFIMRSFLPWFVFAPVLFIAFIACIARIGRDYGKAVSFVAALSYLAFVILLLNIAYSPTLVLGIAMLFFPFLWSIEMKGNNLLRSMRQLGMSREGFMRNVFFGIWVTPLVFILTISESLLIYGLHIEEAGKVGMIAIGLPLYILIFAFTVTPIAEEIFFRGFLLPKIGILLSTLLFALAHFSYGSIAEFVGAFTAGLVFALMRRRSKSVIPSIVAHAAFNFINMLLVFAYVYYVRK</sequence>
<dbReference type="PANTHER" id="PTHR43592:SF15">
    <property type="entry name" value="CAAX AMINO TERMINAL PROTEASE FAMILY PROTEIN"/>
    <property type="match status" value="1"/>
</dbReference>
<evidence type="ECO:0000259" key="2">
    <source>
        <dbReference type="Pfam" id="PF02517"/>
    </source>
</evidence>
<feature type="transmembrane region" description="Helical" evidence="1">
    <location>
        <begin position="81"/>
        <end position="100"/>
    </location>
</feature>
<evidence type="ECO:0000256" key="1">
    <source>
        <dbReference type="SAM" id="Phobius"/>
    </source>
</evidence>
<keyword evidence="1" id="KW-0812">Transmembrane</keyword>
<name>A0A7D6BBP5_FERL1</name>
<dbReference type="Proteomes" id="UP000510821">
    <property type="component" value="Chromosome"/>
</dbReference>
<dbReference type="InterPro" id="IPR003675">
    <property type="entry name" value="Rce1/LyrA-like_dom"/>
</dbReference>
<feature type="transmembrane region" description="Helical" evidence="1">
    <location>
        <begin position="31"/>
        <end position="49"/>
    </location>
</feature>
<proteinExistence type="predicted"/>
<dbReference type="KEGG" id="flt:Sv326_0164"/>
<keyword evidence="1" id="KW-0472">Membrane</keyword>
<dbReference type="GO" id="GO:0080120">
    <property type="term" value="P:CAAX-box protein maturation"/>
    <property type="evidence" value="ECO:0007669"/>
    <property type="project" value="UniProtKB-ARBA"/>
</dbReference>
<feature type="transmembrane region" description="Helical" evidence="1">
    <location>
        <begin position="234"/>
        <end position="254"/>
    </location>
</feature>
<gene>
    <name evidence="3" type="ORF">Sv326_0164</name>
</gene>
<dbReference type="Pfam" id="PF02517">
    <property type="entry name" value="Rce1-like"/>
    <property type="match status" value="1"/>
</dbReference>